<feature type="chain" id="PRO_5032828826" evidence="1">
    <location>
        <begin position="24"/>
        <end position="170"/>
    </location>
</feature>
<gene>
    <name evidence="2" type="ORF">H6P80_05120</name>
</gene>
<dbReference type="InterPro" id="IPR018673">
    <property type="entry name" value="DUF2141"/>
</dbReference>
<sequence length="170" mass="17949">MLKSTIIPVSAALALAATASAAAAGTRVPNDMSQCRAGSGGTAALVRVVGFKEGTGRVRVQSYSGASNWLERGRWLHRVDIPVRLQGRDMTVCLPLDGPGSYGIAVRHDINNNGSSDRRDGGGFSGNPNISFPFNMEPNYSEVSFRANAGVNRITIVLNYLQGTSVEPIG</sequence>
<name>A0A842HXG8_9SPHN</name>
<evidence type="ECO:0000256" key="1">
    <source>
        <dbReference type="SAM" id="SignalP"/>
    </source>
</evidence>
<keyword evidence="1" id="KW-0732">Signal</keyword>
<feature type="signal peptide" evidence="1">
    <location>
        <begin position="1"/>
        <end position="23"/>
    </location>
</feature>
<protein>
    <submittedName>
        <fullName evidence="2">DUF2141 domain-containing protein</fullName>
    </submittedName>
</protein>
<dbReference type="EMBL" id="JACJVJ010000001">
    <property type="protein sequence ID" value="MBC2776999.1"/>
    <property type="molecule type" value="Genomic_DNA"/>
</dbReference>
<organism evidence="2 3">
    <name type="scientific">Parasphingopyxis marina</name>
    <dbReference type="NCBI Taxonomy" id="2761622"/>
    <lineage>
        <taxon>Bacteria</taxon>
        <taxon>Pseudomonadati</taxon>
        <taxon>Pseudomonadota</taxon>
        <taxon>Alphaproteobacteria</taxon>
        <taxon>Sphingomonadales</taxon>
        <taxon>Sphingomonadaceae</taxon>
        <taxon>Parasphingopyxis</taxon>
    </lineage>
</organism>
<keyword evidence="3" id="KW-1185">Reference proteome</keyword>
<proteinExistence type="predicted"/>
<dbReference type="Pfam" id="PF09912">
    <property type="entry name" value="DUF2141"/>
    <property type="match status" value="1"/>
</dbReference>
<reference evidence="2 3" key="1">
    <citation type="submission" date="2020-08" db="EMBL/GenBank/DDBJ databases">
        <title>Draft genome sequence of Parasphingopyxis sp. GrpM-11.</title>
        <authorList>
            <person name="Oh J."/>
            <person name="Roh D.-H."/>
        </authorList>
    </citation>
    <scope>NUCLEOTIDE SEQUENCE [LARGE SCALE GENOMIC DNA]</scope>
    <source>
        <strain evidence="2 3">GrpM-11</strain>
    </source>
</reference>
<dbReference type="Proteomes" id="UP000564378">
    <property type="component" value="Unassembled WGS sequence"/>
</dbReference>
<comment type="caution">
    <text evidence="2">The sequence shown here is derived from an EMBL/GenBank/DDBJ whole genome shotgun (WGS) entry which is preliminary data.</text>
</comment>
<dbReference type="AlphaFoldDB" id="A0A842HXG8"/>
<evidence type="ECO:0000313" key="3">
    <source>
        <dbReference type="Proteomes" id="UP000564378"/>
    </source>
</evidence>
<evidence type="ECO:0000313" key="2">
    <source>
        <dbReference type="EMBL" id="MBC2776999.1"/>
    </source>
</evidence>
<accession>A0A842HXG8</accession>